<reference evidence="1 2" key="1">
    <citation type="submission" date="2021-08" db="EMBL/GenBank/DDBJ databases">
        <authorList>
            <person name="Peeters C."/>
        </authorList>
    </citation>
    <scope>NUCLEOTIDE SEQUENCE [LARGE SCALE GENOMIC DNA]</scope>
    <source>
        <strain evidence="1 2">LMG 23994</strain>
    </source>
</reference>
<accession>A0ABN7YD27</accession>
<evidence type="ECO:0000313" key="2">
    <source>
        <dbReference type="Proteomes" id="UP000701702"/>
    </source>
</evidence>
<protein>
    <submittedName>
        <fullName evidence="1">Uncharacterized protein</fullName>
    </submittedName>
</protein>
<dbReference type="EMBL" id="CAJZAF010000009">
    <property type="protein sequence ID" value="CAG9170808.1"/>
    <property type="molecule type" value="Genomic_DNA"/>
</dbReference>
<proteinExistence type="predicted"/>
<evidence type="ECO:0000313" key="1">
    <source>
        <dbReference type="EMBL" id="CAG9170808.1"/>
    </source>
</evidence>
<gene>
    <name evidence="1" type="ORF">LMG23994_02009</name>
</gene>
<name>A0ABN7YD27_9BURK</name>
<dbReference type="Proteomes" id="UP000701702">
    <property type="component" value="Unassembled WGS sequence"/>
</dbReference>
<keyword evidence="2" id="KW-1185">Reference proteome</keyword>
<comment type="caution">
    <text evidence="1">The sequence shown here is derived from an EMBL/GenBank/DDBJ whole genome shotgun (WGS) entry which is preliminary data.</text>
</comment>
<sequence length="316" mass="35782">MRMELLRGRVVGFVRTVPSYPSFVVPAVMLTDKRGIWAQVARNGAVGSFLQVSTSDELVPFSSDELVEVGGAEVFGFAFSDKNAFFGKKKAMAMYLLRSKERLEESPHVLIEAADFYLSFYQGQSEKEEQSSLIDDLVSQRAALVQKSMMRRGIKKAYTGGYTPNFIGSFRMDVMVAGGVNLGELPRLQKLSRDLGSVNVWTFRDIIGWVSSKTEEQRINWLERALQTRFQDCPYVAIVGDVISYDDLFLWEIIERVAARSQVELKVFNAIHEVLIWMREIKAKSKEPSDKEFVASLFGLEDFGRRSLAVGKNRRS</sequence>
<organism evidence="1 2">
    <name type="scientific">Cupriavidus pinatubonensis</name>
    <dbReference type="NCBI Taxonomy" id="248026"/>
    <lineage>
        <taxon>Bacteria</taxon>
        <taxon>Pseudomonadati</taxon>
        <taxon>Pseudomonadota</taxon>
        <taxon>Betaproteobacteria</taxon>
        <taxon>Burkholderiales</taxon>
        <taxon>Burkholderiaceae</taxon>
        <taxon>Cupriavidus</taxon>
    </lineage>
</organism>